<feature type="region of interest" description="Disordered" evidence="1">
    <location>
        <begin position="1500"/>
        <end position="1542"/>
    </location>
</feature>
<keyword evidence="2" id="KW-0732">Signal</keyword>
<feature type="compositionally biased region" description="Basic and acidic residues" evidence="1">
    <location>
        <begin position="590"/>
        <end position="623"/>
    </location>
</feature>
<feature type="compositionally biased region" description="Low complexity" evidence="1">
    <location>
        <begin position="1591"/>
        <end position="1602"/>
    </location>
</feature>
<feature type="region of interest" description="Disordered" evidence="1">
    <location>
        <begin position="1322"/>
        <end position="1346"/>
    </location>
</feature>
<feature type="compositionally biased region" description="Basic and acidic residues" evidence="1">
    <location>
        <begin position="1143"/>
        <end position="1155"/>
    </location>
</feature>
<feature type="region of interest" description="Disordered" evidence="1">
    <location>
        <begin position="117"/>
        <end position="173"/>
    </location>
</feature>
<feature type="compositionally biased region" description="Low complexity" evidence="1">
    <location>
        <begin position="1562"/>
        <end position="1577"/>
    </location>
</feature>
<feature type="compositionally biased region" description="Pro residues" evidence="1">
    <location>
        <begin position="2173"/>
        <end position="2183"/>
    </location>
</feature>
<feature type="compositionally biased region" description="Polar residues" evidence="1">
    <location>
        <begin position="1446"/>
        <end position="1460"/>
    </location>
</feature>
<dbReference type="EMBL" id="JARKHS020011110">
    <property type="protein sequence ID" value="KAK8778100.1"/>
    <property type="molecule type" value="Genomic_DNA"/>
</dbReference>
<feature type="compositionally biased region" description="Polar residues" evidence="1">
    <location>
        <begin position="1166"/>
        <end position="1175"/>
    </location>
</feature>
<feature type="compositionally biased region" description="Polar residues" evidence="1">
    <location>
        <begin position="2375"/>
        <end position="2394"/>
    </location>
</feature>
<feature type="compositionally biased region" description="Polar residues" evidence="1">
    <location>
        <begin position="421"/>
        <end position="454"/>
    </location>
</feature>
<feature type="compositionally biased region" description="Basic and acidic residues" evidence="1">
    <location>
        <begin position="851"/>
        <end position="875"/>
    </location>
</feature>
<organism evidence="3 4">
    <name type="scientific">Amblyomma americanum</name>
    <name type="common">Lone star tick</name>
    <dbReference type="NCBI Taxonomy" id="6943"/>
    <lineage>
        <taxon>Eukaryota</taxon>
        <taxon>Metazoa</taxon>
        <taxon>Ecdysozoa</taxon>
        <taxon>Arthropoda</taxon>
        <taxon>Chelicerata</taxon>
        <taxon>Arachnida</taxon>
        <taxon>Acari</taxon>
        <taxon>Parasitiformes</taxon>
        <taxon>Ixodida</taxon>
        <taxon>Ixodoidea</taxon>
        <taxon>Ixodidae</taxon>
        <taxon>Amblyomminae</taxon>
        <taxon>Amblyomma</taxon>
    </lineage>
</organism>
<feature type="region of interest" description="Disordered" evidence="1">
    <location>
        <begin position="2016"/>
        <end position="2068"/>
    </location>
</feature>
<reference evidence="3 4" key="1">
    <citation type="journal article" date="2023" name="Arcadia Sci">
        <title>De novo assembly of a long-read Amblyomma americanum tick genome.</title>
        <authorList>
            <person name="Chou S."/>
            <person name="Poskanzer K.E."/>
            <person name="Rollins M."/>
            <person name="Thuy-Boun P.S."/>
        </authorList>
    </citation>
    <scope>NUCLEOTIDE SEQUENCE [LARGE SCALE GENOMIC DNA]</scope>
    <source>
        <strain evidence="3">F_SG_1</strain>
        <tissue evidence="3">Salivary glands</tissue>
    </source>
</reference>
<feature type="region of interest" description="Disordered" evidence="1">
    <location>
        <begin position="836"/>
        <end position="878"/>
    </location>
</feature>
<feature type="compositionally biased region" description="Basic and acidic residues" evidence="1">
    <location>
        <begin position="1053"/>
        <end position="1071"/>
    </location>
</feature>
<feature type="compositionally biased region" description="Pro residues" evidence="1">
    <location>
        <begin position="2419"/>
        <end position="2430"/>
    </location>
</feature>
<feature type="compositionally biased region" description="Low complexity" evidence="1">
    <location>
        <begin position="2403"/>
        <end position="2418"/>
    </location>
</feature>
<feature type="region of interest" description="Disordered" evidence="1">
    <location>
        <begin position="1556"/>
        <end position="1688"/>
    </location>
</feature>
<dbReference type="Proteomes" id="UP001321473">
    <property type="component" value="Unassembled WGS sequence"/>
</dbReference>
<feature type="compositionally biased region" description="Basic and acidic residues" evidence="1">
    <location>
        <begin position="218"/>
        <end position="229"/>
    </location>
</feature>
<feature type="region of interest" description="Disordered" evidence="1">
    <location>
        <begin position="2810"/>
        <end position="2866"/>
    </location>
</feature>
<feature type="region of interest" description="Disordered" evidence="1">
    <location>
        <begin position="1708"/>
        <end position="1892"/>
    </location>
</feature>
<feature type="compositionally biased region" description="Basic and acidic residues" evidence="1">
    <location>
        <begin position="1223"/>
        <end position="1232"/>
    </location>
</feature>
<feature type="region of interest" description="Disordered" evidence="1">
    <location>
        <begin position="2969"/>
        <end position="3010"/>
    </location>
</feature>
<feature type="compositionally biased region" description="Polar residues" evidence="1">
    <location>
        <begin position="1839"/>
        <end position="1858"/>
    </location>
</feature>
<feature type="compositionally biased region" description="Acidic residues" evidence="1">
    <location>
        <begin position="1959"/>
        <end position="1969"/>
    </location>
</feature>
<feature type="compositionally biased region" description="Polar residues" evidence="1">
    <location>
        <begin position="282"/>
        <end position="295"/>
    </location>
</feature>
<feature type="compositionally biased region" description="Polar residues" evidence="1">
    <location>
        <begin position="1107"/>
        <end position="1141"/>
    </location>
</feature>
<feature type="region of interest" description="Disordered" evidence="1">
    <location>
        <begin position="553"/>
        <end position="664"/>
    </location>
</feature>
<feature type="compositionally biased region" description="Polar residues" evidence="1">
    <location>
        <begin position="205"/>
        <end position="217"/>
    </location>
</feature>
<feature type="compositionally biased region" description="Polar residues" evidence="1">
    <location>
        <begin position="1278"/>
        <end position="1302"/>
    </location>
</feature>
<feature type="region of interest" description="Disordered" evidence="1">
    <location>
        <begin position="75"/>
        <end position="97"/>
    </location>
</feature>
<evidence type="ECO:0000313" key="4">
    <source>
        <dbReference type="Proteomes" id="UP001321473"/>
    </source>
</evidence>
<feature type="compositionally biased region" description="Basic and acidic residues" evidence="1">
    <location>
        <begin position="1239"/>
        <end position="1249"/>
    </location>
</feature>
<comment type="caution">
    <text evidence="3">The sequence shown here is derived from an EMBL/GenBank/DDBJ whole genome shotgun (WGS) entry which is preliminary data.</text>
</comment>
<feature type="compositionally biased region" description="Polar residues" evidence="1">
    <location>
        <begin position="1419"/>
        <end position="1432"/>
    </location>
</feature>
<feature type="compositionally biased region" description="Polar residues" evidence="1">
    <location>
        <begin position="837"/>
        <end position="850"/>
    </location>
</feature>
<feature type="compositionally biased region" description="Polar residues" evidence="1">
    <location>
        <begin position="2108"/>
        <end position="2118"/>
    </location>
</feature>
<feature type="compositionally biased region" description="Polar residues" evidence="1">
    <location>
        <begin position="2264"/>
        <end position="2274"/>
    </location>
</feature>
<feature type="compositionally biased region" description="Polar residues" evidence="1">
    <location>
        <begin position="2969"/>
        <end position="2980"/>
    </location>
</feature>
<name>A0AAQ4ETR2_AMBAM</name>
<feature type="region of interest" description="Disordered" evidence="1">
    <location>
        <begin position="1418"/>
        <end position="1479"/>
    </location>
</feature>
<feature type="compositionally biased region" description="Low complexity" evidence="1">
    <location>
        <begin position="625"/>
        <end position="636"/>
    </location>
</feature>
<feature type="compositionally biased region" description="Polar residues" evidence="1">
    <location>
        <begin position="2352"/>
        <end position="2367"/>
    </location>
</feature>
<feature type="compositionally biased region" description="Polar residues" evidence="1">
    <location>
        <begin position="684"/>
        <end position="716"/>
    </location>
</feature>
<sequence>MVFNRIFTLQAWLLLSLVGLSLAASLGDIEPSGLIGRRELRRPALLLEAQRLNHGAAGRRQGVLFKTLSNFGGRRRLSAPPGSDVAPPSDASSIESGSDDAVASLINRFGGVIQQKRRLGDDDAVSEDGDDLIARSSGTKGPLTGIGGDDKTSESDSGQAWTPTYGGTYRPEPQLQSNYKALLSEPEFDPSVPPGDSYAAVVGGSTVSAQVTGPTSETSDRKEQGKSEESTNADGQPAAKTEDSKDCKDKNGKMKEEGGAKLGDSTPGINVEVDATHLPDQPGTSGPQPPSTKESPSAGKHDSATEEIDYVDDDDDYEEDEEHSAYGNASKKSGSPSSHAGDKTATPASVTTGAADAGSDSNLPATVSESGGSTTGYQPQQVVGSEPTTGTTAELDAMQQNDAALSRNEAVEGSPVRAETLGQNLDQPTSVQVSPISGQPLSSAVSVSQGTQTGEVVKVPSSAEEGPGQPPSLPKKDASISAGSPVVISGENSGPEHVQNVGVSSSAQANVERGPDGAPQIILQPDSKISPNAEVVVGRAIAASIKEVQLEADDALKEGSHSTSESTTLHDDSGQDNNGGGENVGTADLKAGKSPEDCKDDVTGSDTKEEQKSISDAHSEPSARPEGQPGIPQGQEQLKDAVALSETPSSLPNPGREQTVVNGINRQAAEAEILTFLKQRASKQDTTVKSSSPQEFATVSARVSGQEETIVSTGGSADTGRNDQHNGPTLFNQNGAAVFQPQAPSINAHGQPLLPQSGLSIQTTKVALPSSQVFNPGTVPGSGIPGYTIPLDPGVYYPVGVSGSHDASGSIFAQGSFPADTAGFVAETPAVGAPSVANETNATVSATPSKNESKENASLKPADQHAASEEREKNSNDLGVYKAASSLEGPMTGSDSNTAPNVEDAASTSFIAGTDSLSTEKGKKLALNDLKEPAGGSMGRVGFQGISINVTDTQTPIDVSGIVMTAGDNESSVPPLSKHSTTITDSTKTVVVEGGSSDMPIDVSGIATSSETPADDKESPSQAPEETGSGYGSFNTFQNETGLPSASDAGGPKTKDDCKDDEKSSGTEKSPHGKPVVFGSAADPTSSLQGANENPQQDNVVGGVSGTAVSDNSAVTIQSDAPNNESVLTSSGKESTPNSGETIVKDADSQTRNDSQDAGIGYVVSTKLSFSADENTTSTSTPLPTTEAATVSSPKSETTDGSPASTTATTKGEVSTPSPQAADDQKDDRELGGADAPEPPERKSDKTSEKSIAAVISEMMRSNESSEASSALSDGGSNVQTVTSKYTPLPISSVSISDVGPSTATLPALGYATVKEIQIATQPALDPRQSSVSSSGAVPGAEEPVDGRSLTKIEVIEGVAVKDSVPAFKSSPDEVMQTVTTTSVPLTDVVSTTIKYANQDISNLQPETVKNEPLGSQELPIQTTSAPESTTLVPEPAETERTAAAQSSATEAPSLGTISDSGAEPPPMEKSTLGLQAVSTEAPSTLTDVVAVKVVNNSVPSQAALPTEPPSAESSTRAAGNQASVEGASELQGSSPQAPLVTAGESFVTGAVGAQDGVVYNSPSTDAPSPSTSTSAANVPAVPESTTVPFSSSTEKSAPSTSVDVATETMIGSTPLPTSSSTGAPATTENPDVATIPTVTESTTAAPSTTERTTTPSTTEETRTLPAAHLPRRPQSKPLGGAKRPLFNIARPPSFATTVGQRRFKPADRVNNEGIDATPPTTAQPPLRSQTLNIGDNVSSEEKEDIGVRVVEAPGIQFRRPHFPRPASADRRVAPGGKPPGRNAGRRRKPGSRGGHRRTTTTPPPQDTTTAPSALEEIEETSPGQPSAAQFGARIGARVTQTSRRLLPTTEQTFNTAPASADREHSRPAKPRRTKRPRLPPVTRPSATEYNDVRFAQTTSAFASTRIPVVKEAAYETTHEAYITEIAPASTTYRTKSPLVAEVTLPSTEDDRNSVSSVEYDEPLSDEPELPSAPESGPKQSVLPGNMPSLQKAYSDQLLRKEQGVNTDSILAGQLTEAPEISVKTPDTPASEGIQEPTTLGNVGSEPPGAPLDKTGPELSTLAPTTPYGTKLATSLNSATETLNEFSTADSEGVENGVKFYPTRYHPQHTTKVPTTQALPDAPTDPSTETTSGQATNTPSESEEFLPSTPELDIPRIPTTPAPKPVQTLPTTKYPPLPDPPANPVAVFLVEKPGQAQNIVPEGRPPVEPGKDAQVVLGVAPTSTTRSPTATAQSEPSQLPQAPQFISTKRPEVDVPPSYLIPNTPDQVQPNRPTQKPVYVAQTSTPQTKPPAMVTQSLSNTLSTGGVTLTVASQQDAGVSTTPQVQTPQPQTTVRPQSGSAAGYAQAVPGASQPSNPSLGGAQPSTTGEREPFTFTPSQNSQPNLQYNHLSGTYRSRPLAQHPNAASFPPSASTTAAPRAPPAPPGPPSTKFPISTTRRPRPPSSYVPLPAFLQPLGLQVQPFVAATGPKKQSGQQARPQVDYAHSLGLQVPGYQPTRVQEPTAPTSLQGPARPKTQTPGVHPVQLPIEQRRPSPTPGSLTAPKRPAFSSSVPVQEPNGQLKRPSSTTAQDRPAQPGFILPLGLQTAYIPPVQEHSRIDTSSQGVPLSEPRVPQGTQAAAVKPSAPKRPQYSVVRAQQQAPISGQVVQHPGAGVPKPVLPPRVAYQTNKATGANAQAPGAPAKVQVQSFGVSPKAPLQAPNQQKAPSAFIPPQVNVQLGTTPSPQQPRPFSPPQFQPGQRPRIGQAHTRIYFSPPIPQKLNGTKPVLPVSPFFLSIRHDQVVQEDIPFPKIGKPLSYKQTIPADIVLPPQKVARPVTPGAPSRKPSSASETLLQIPQTPRPARVQAQKSVASRPASAGKKPITPAQERGVVRQVILSPATGPIPYLPQTLVSAGQTAPQQGTQGVYKVRTYVPVASAFLPGRPDVTATSYVPTTPNGQVLKVTSVAKPAYSSSNQAVVQNSVQGTAIGTSAPSNSASQPGTVLVSAKKTASAPANTAQGQPSPGTQILVPQGLLPAPQQQQVVQVTSYVPSGSPQSQQAQRAYVSQLPVQQSYSRGQQPSLGLQVPIVYASAPQGASQAQYYPGAAGVIGHLKQYPQQQYAQQQYPQQQFQTLYAVPPGQITLAQVSTRTSGAIQGASHPVYLASGSPALQQGASPNTGAQGYAPIVYQRPPVTLLSRRPVYAYQSPVYVAASPHQLSQGAAKLASAVSPFRQPLGLSVG</sequence>
<feature type="region of interest" description="Disordered" evidence="1">
    <location>
        <begin position="682"/>
        <end position="721"/>
    </location>
</feature>
<feature type="region of interest" description="Disordered" evidence="1">
    <location>
        <begin position="185"/>
        <end position="532"/>
    </location>
</feature>
<feature type="compositionally biased region" description="Polar residues" evidence="1">
    <location>
        <begin position="1032"/>
        <end position="1044"/>
    </location>
</feature>
<feature type="region of interest" description="Disordered" evidence="1">
    <location>
        <begin position="2494"/>
        <end position="2576"/>
    </location>
</feature>
<protein>
    <recommendedName>
        <fullName evidence="5">Secreted mucin muc17</fullName>
    </recommendedName>
</protein>
<evidence type="ECO:0008006" key="5">
    <source>
        <dbReference type="Google" id="ProtNLM"/>
    </source>
</evidence>
<feature type="compositionally biased region" description="Pro residues" evidence="1">
    <location>
        <begin position="2724"/>
        <end position="2735"/>
    </location>
</feature>
<feature type="signal peptide" evidence="2">
    <location>
        <begin position="1"/>
        <end position="23"/>
    </location>
</feature>
<feature type="compositionally biased region" description="Low complexity" evidence="1">
    <location>
        <begin position="2222"/>
        <end position="2232"/>
    </location>
</feature>
<feature type="compositionally biased region" description="Polar residues" evidence="1">
    <location>
        <begin position="1727"/>
        <end position="1738"/>
    </location>
</feature>
<accession>A0AAQ4ETR2</accession>
<feature type="compositionally biased region" description="Basic residues" evidence="1">
    <location>
        <begin position="1784"/>
        <end position="1799"/>
    </location>
</feature>
<evidence type="ECO:0000313" key="3">
    <source>
        <dbReference type="EMBL" id="KAK8778100.1"/>
    </source>
</evidence>
<gene>
    <name evidence="3" type="ORF">V5799_020560</name>
</gene>
<proteinExistence type="predicted"/>
<evidence type="ECO:0000256" key="1">
    <source>
        <dbReference type="SAM" id="MobiDB-lite"/>
    </source>
</evidence>
<feature type="compositionally biased region" description="Low complexity" evidence="1">
    <location>
        <begin position="1257"/>
        <end position="1277"/>
    </location>
</feature>
<feature type="compositionally biased region" description="Low complexity" evidence="1">
    <location>
        <begin position="1640"/>
        <end position="1659"/>
    </location>
</feature>
<feature type="region of interest" description="Disordered" evidence="1">
    <location>
        <begin position="968"/>
        <end position="1302"/>
    </location>
</feature>
<feature type="region of interest" description="Disordered" evidence="1">
    <location>
        <begin position="2595"/>
        <end position="2637"/>
    </location>
</feature>
<feature type="region of interest" description="Disordered" evidence="1">
    <location>
        <begin position="2313"/>
        <end position="2448"/>
    </location>
</feature>
<feature type="compositionally biased region" description="Polar residues" evidence="1">
    <location>
        <begin position="2992"/>
        <end position="3005"/>
    </location>
</feature>
<feature type="compositionally biased region" description="Acidic residues" evidence="1">
    <location>
        <begin position="305"/>
        <end position="322"/>
    </location>
</feature>
<feature type="compositionally biased region" description="Basic and acidic residues" evidence="1">
    <location>
        <begin position="240"/>
        <end position="259"/>
    </location>
</feature>
<feature type="compositionally biased region" description="Basic residues" evidence="1">
    <location>
        <begin position="1868"/>
        <end position="1878"/>
    </location>
</feature>
<evidence type="ECO:0000256" key="2">
    <source>
        <dbReference type="SAM" id="SignalP"/>
    </source>
</evidence>
<feature type="compositionally biased region" description="Polar residues" evidence="1">
    <location>
        <begin position="1512"/>
        <end position="1524"/>
    </location>
</feature>
<feature type="compositionally biased region" description="Low complexity" evidence="1">
    <location>
        <begin position="1176"/>
        <end position="1190"/>
    </location>
</feature>
<feature type="chain" id="PRO_5042951499" description="Secreted mucin muc17" evidence="2">
    <location>
        <begin position="24"/>
        <end position="3220"/>
    </location>
</feature>
<feature type="compositionally biased region" description="Polar residues" evidence="1">
    <location>
        <begin position="2233"/>
        <end position="2247"/>
    </location>
</feature>
<feature type="compositionally biased region" description="Low complexity" evidence="1">
    <location>
        <begin position="1612"/>
        <end position="1628"/>
    </location>
</feature>
<feature type="compositionally biased region" description="Polar residues" evidence="1">
    <location>
        <begin position="359"/>
        <end position="403"/>
    </location>
</feature>
<feature type="compositionally biased region" description="Polar residues" evidence="1">
    <location>
        <begin position="1083"/>
        <end position="1099"/>
    </location>
</feature>
<feature type="region of interest" description="Disordered" evidence="1">
    <location>
        <begin position="2714"/>
        <end position="2742"/>
    </location>
</feature>
<feature type="compositionally biased region" description="Polar residues" evidence="1">
    <location>
        <begin position="2125"/>
        <end position="2140"/>
    </location>
</feature>
<feature type="compositionally biased region" description="Acidic residues" evidence="1">
    <location>
        <begin position="122"/>
        <end position="131"/>
    </location>
</feature>
<feature type="compositionally biased region" description="Polar residues" evidence="1">
    <location>
        <begin position="2824"/>
        <end position="2837"/>
    </location>
</feature>
<feature type="compositionally biased region" description="Low complexity" evidence="1">
    <location>
        <begin position="2321"/>
        <end position="2337"/>
    </location>
</feature>
<feature type="compositionally biased region" description="Polar residues" evidence="1">
    <location>
        <begin position="968"/>
        <end position="989"/>
    </location>
</feature>
<feature type="region of interest" description="Disordered" evidence="1">
    <location>
        <begin position="1944"/>
        <end position="1989"/>
    </location>
</feature>
<feature type="region of interest" description="Disordered" evidence="1">
    <location>
        <begin position="2222"/>
        <end position="2276"/>
    </location>
</feature>
<feature type="compositionally biased region" description="Polar residues" evidence="1">
    <location>
        <begin position="1191"/>
        <end position="1219"/>
    </location>
</feature>
<keyword evidence="4" id="KW-1185">Reference proteome</keyword>
<feature type="compositionally biased region" description="Polar residues" evidence="1">
    <location>
        <begin position="2497"/>
        <end position="2519"/>
    </location>
</feature>
<feature type="region of interest" description="Disordered" evidence="1">
    <location>
        <begin position="2105"/>
        <end position="2184"/>
    </location>
</feature>